<dbReference type="PANTHER" id="PTHR30532:SF21">
    <property type="entry name" value="SIDEROPHORE-BINDING LIPOPROTEIN YFIY-RELATED"/>
    <property type="match status" value="1"/>
</dbReference>
<dbReference type="PANTHER" id="PTHR30532">
    <property type="entry name" value="IRON III DICITRATE-BINDING PERIPLASMIC PROTEIN"/>
    <property type="match status" value="1"/>
</dbReference>
<dbReference type="GO" id="GO:0030288">
    <property type="term" value="C:outer membrane-bounded periplasmic space"/>
    <property type="evidence" value="ECO:0007669"/>
    <property type="project" value="TreeGrafter"/>
</dbReference>
<dbReference type="SUPFAM" id="SSF53807">
    <property type="entry name" value="Helical backbone' metal receptor"/>
    <property type="match status" value="1"/>
</dbReference>
<dbReference type="GO" id="GO:1901678">
    <property type="term" value="P:iron coordination entity transport"/>
    <property type="evidence" value="ECO:0007669"/>
    <property type="project" value="UniProtKB-ARBA"/>
</dbReference>
<reference evidence="7 8" key="1">
    <citation type="submission" date="2019-12" db="EMBL/GenBank/DDBJ databases">
        <title>Paenibacillus sp. nov. sp. isolated from soil.</title>
        <authorList>
            <person name="Kim J."/>
            <person name="Jeong S.E."/>
            <person name="Jung H.S."/>
            <person name="Jeon C.O."/>
        </authorList>
    </citation>
    <scope>NUCLEOTIDE SEQUENCE [LARGE SCALE GENOMIC DNA]</scope>
    <source>
        <strain evidence="7 8">5J-6</strain>
    </source>
</reference>
<evidence type="ECO:0000256" key="5">
    <source>
        <dbReference type="SAM" id="SignalP"/>
    </source>
</evidence>
<gene>
    <name evidence="7" type="ORF">GQF01_01170</name>
</gene>
<dbReference type="PROSITE" id="PS51257">
    <property type="entry name" value="PROKAR_LIPOPROTEIN"/>
    <property type="match status" value="1"/>
</dbReference>
<evidence type="ECO:0000256" key="3">
    <source>
        <dbReference type="ARBA" id="ARBA00022448"/>
    </source>
</evidence>
<dbReference type="CDD" id="cd01146">
    <property type="entry name" value="FhuD"/>
    <property type="match status" value="1"/>
</dbReference>
<dbReference type="InterPro" id="IPR051313">
    <property type="entry name" value="Bact_iron-sidero_bind"/>
</dbReference>
<feature type="signal peptide" evidence="5">
    <location>
        <begin position="1"/>
        <end position="18"/>
    </location>
</feature>
<dbReference type="PROSITE" id="PS50983">
    <property type="entry name" value="FE_B12_PBP"/>
    <property type="match status" value="1"/>
</dbReference>
<comment type="subcellular location">
    <subcellularLocation>
        <location evidence="1">Cell envelope</location>
    </subcellularLocation>
</comment>
<evidence type="ECO:0000313" key="7">
    <source>
        <dbReference type="EMBL" id="MZQ80750.1"/>
    </source>
</evidence>
<comment type="similarity">
    <text evidence="2">Belongs to the bacterial solute-binding protein 8 family.</text>
</comment>
<dbReference type="AlphaFoldDB" id="A0A6L8UUF7"/>
<dbReference type="Proteomes" id="UP000481087">
    <property type="component" value="Unassembled WGS sequence"/>
</dbReference>
<comment type="caution">
    <text evidence="7">The sequence shown here is derived from an EMBL/GenBank/DDBJ whole genome shotgun (WGS) entry which is preliminary data.</text>
</comment>
<evidence type="ECO:0000313" key="8">
    <source>
        <dbReference type="Proteomes" id="UP000481087"/>
    </source>
</evidence>
<dbReference type="Pfam" id="PF01497">
    <property type="entry name" value="Peripla_BP_2"/>
    <property type="match status" value="1"/>
</dbReference>
<dbReference type="EMBL" id="WTUZ01000004">
    <property type="protein sequence ID" value="MZQ80750.1"/>
    <property type="molecule type" value="Genomic_DNA"/>
</dbReference>
<sequence>MVGQKKATLVLAAMLSMAAIFTGCQPKQEAAPAAAQTQAPAAQATADANSVRVIKHAMGTTEIKGTPKKVVTLFQGATDAALALGVKPVGAVEAWIEQPWYNYIKDKMDGVTNLGSENQPNLEKLVALQPDLIIGSKFRDEKIYEQLKAIAPTVMTEDVYFWKDSLKLTAEATNTKDAETKFLADWNKKVTDFKGKMGDKLKLEAGIVDFRVDHARIVYTGFSASVLEELGVTRPANQRGKEWGIQLQSKENITQMDADIIFDQTANRTDGRLELRKTWSDSPLWKNLRAVKASKVFEVNAATWNNGSGPLAAALMIDDLYKFYGVTK</sequence>
<dbReference type="Gene3D" id="3.40.50.1980">
    <property type="entry name" value="Nitrogenase molybdenum iron protein domain"/>
    <property type="match status" value="2"/>
</dbReference>
<dbReference type="RefSeq" id="WP_161404950.1">
    <property type="nucleotide sequence ID" value="NZ_WTUZ01000004.1"/>
</dbReference>
<organism evidence="7 8">
    <name type="scientific">Paenibacillus silvestris</name>
    <dbReference type="NCBI Taxonomy" id="2606219"/>
    <lineage>
        <taxon>Bacteria</taxon>
        <taxon>Bacillati</taxon>
        <taxon>Bacillota</taxon>
        <taxon>Bacilli</taxon>
        <taxon>Bacillales</taxon>
        <taxon>Paenibacillaceae</taxon>
        <taxon>Paenibacillus</taxon>
    </lineage>
</organism>
<keyword evidence="8" id="KW-1185">Reference proteome</keyword>
<keyword evidence="3" id="KW-0813">Transport</keyword>
<keyword evidence="4 5" id="KW-0732">Signal</keyword>
<accession>A0A6L8UUF7</accession>
<feature type="domain" description="Fe/B12 periplasmic-binding" evidence="6">
    <location>
        <begin position="69"/>
        <end position="328"/>
    </location>
</feature>
<feature type="chain" id="PRO_5039570104" evidence="5">
    <location>
        <begin position="19"/>
        <end position="328"/>
    </location>
</feature>
<proteinExistence type="inferred from homology"/>
<protein>
    <submittedName>
        <fullName evidence="7">ABC transporter substrate-binding protein</fullName>
    </submittedName>
</protein>
<evidence type="ECO:0000256" key="2">
    <source>
        <dbReference type="ARBA" id="ARBA00008814"/>
    </source>
</evidence>
<evidence type="ECO:0000259" key="6">
    <source>
        <dbReference type="PROSITE" id="PS50983"/>
    </source>
</evidence>
<evidence type="ECO:0000256" key="4">
    <source>
        <dbReference type="ARBA" id="ARBA00022729"/>
    </source>
</evidence>
<name>A0A6L8UUF7_9BACL</name>
<evidence type="ECO:0000256" key="1">
    <source>
        <dbReference type="ARBA" id="ARBA00004196"/>
    </source>
</evidence>
<dbReference type="InterPro" id="IPR002491">
    <property type="entry name" value="ABC_transptr_periplasmic_BD"/>
</dbReference>